<evidence type="ECO:0000313" key="2">
    <source>
        <dbReference type="EMBL" id="ADY00487.1"/>
    </source>
</evidence>
<reference evidence="2 3" key="1">
    <citation type="journal article" date="2011" name="J. Bacteriol.">
        <title>Complete genome sequence of 'Vulcanisaeta moutnovskia' strain 768-28, a novel member of the hyperthermophilic crenarchaeal genus vulcanisaeta.</title>
        <authorList>
            <person name="Gumerov V.M."/>
            <person name="Mardanov A.V."/>
            <person name="Beletsky A.V."/>
            <person name="Prokofeva M.I."/>
            <person name="Bonch-Osmolovskaya E.A."/>
            <person name="Ravin N.V."/>
            <person name="Skryabin K.G."/>
        </authorList>
    </citation>
    <scope>NUCLEOTIDE SEQUENCE [LARGE SCALE GENOMIC DNA]</scope>
    <source>
        <strain evidence="2 3">768-28</strain>
    </source>
</reference>
<dbReference type="InterPro" id="IPR056782">
    <property type="entry name" value="HAD_PNKP"/>
</dbReference>
<protein>
    <submittedName>
        <fullName evidence="2">PseT polynucleotide 5'-kinase and 3'-phosphatase</fullName>
    </submittedName>
</protein>
<dbReference type="GeneID" id="10287925"/>
<name>F0QTE5_VULM7</name>
<dbReference type="InterPro" id="IPR023214">
    <property type="entry name" value="HAD_sf"/>
</dbReference>
<dbReference type="Proteomes" id="UP000007485">
    <property type="component" value="Chromosome"/>
</dbReference>
<dbReference type="RefSeq" id="WP_013603650.1">
    <property type="nucleotide sequence ID" value="NC_015151.1"/>
</dbReference>
<evidence type="ECO:0000259" key="1">
    <source>
        <dbReference type="Pfam" id="PF25109"/>
    </source>
</evidence>
<dbReference type="KEGG" id="vmo:VMUT_0273"/>
<dbReference type="eggNOG" id="arCOG07435">
    <property type="taxonomic scope" value="Archaea"/>
</dbReference>
<dbReference type="SUPFAM" id="SSF56784">
    <property type="entry name" value="HAD-like"/>
    <property type="match status" value="1"/>
</dbReference>
<dbReference type="Gene3D" id="3.40.50.1000">
    <property type="entry name" value="HAD superfamily/HAD-like"/>
    <property type="match status" value="1"/>
</dbReference>
<dbReference type="AlphaFoldDB" id="F0QTE5"/>
<feature type="domain" description="Polynucleotide kinase PNKP phosphatase" evidence="1">
    <location>
        <begin position="37"/>
        <end position="143"/>
    </location>
</feature>
<organism evidence="2 3">
    <name type="scientific">Vulcanisaeta moutnovskia (strain 768-28)</name>
    <dbReference type="NCBI Taxonomy" id="985053"/>
    <lineage>
        <taxon>Archaea</taxon>
        <taxon>Thermoproteota</taxon>
        <taxon>Thermoprotei</taxon>
        <taxon>Thermoproteales</taxon>
        <taxon>Thermoproteaceae</taxon>
        <taxon>Vulcanisaeta</taxon>
    </lineage>
</organism>
<dbReference type="EMBL" id="CP002529">
    <property type="protein sequence ID" value="ADY00487.1"/>
    <property type="molecule type" value="Genomic_DNA"/>
</dbReference>
<dbReference type="Pfam" id="PF25109">
    <property type="entry name" value="HAD_PNKP"/>
    <property type="match status" value="1"/>
</dbReference>
<dbReference type="HOGENOM" id="CLU_136586_0_0_2"/>
<gene>
    <name evidence="2" type="ordered locus">VMUT_0273</name>
</gene>
<keyword evidence="3" id="KW-1185">Reference proteome</keyword>
<accession>F0QTE5</accession>
<dbReference type="STRING" id="985053.VMUT_0273"/>
<dbReference type="InterPro" id="IPR036412">
    <property type="entry name" value="HAD-like_sf"/>
</dbReference>
<dbReference type="GO" id="GO:0016301">
    <property type="term" value="F:kinase activity"/>
    <property type="evidence" value="ECO:0007669"/>
    <property type="project" value="UniProtKB-KW"/>
</dbReference>
<sequence length="148" mass="17317">MILIKYVSFDIDGVLVNSESRLRLCLRPNNEVDWDCFLDCKKLFMDKPKPRIIDILKQLRNRDFGIIIVTGRRESMRECTINQLRSFGVNEFEELFMRPDNNTDPDPIYKSWTIKSLLRRYEILVHFDDNADTVSTLVSNGIDAVVIS</sequence>
<proteinExistence type="predicted"/>
<evidence type="ECO:0000313" key="3">
    <source>
        <dbReference type="Proteomes" id="UP000007485"/>
    </source>
</evidence>